<dbReference type="InterPro" id="IPR001387">
    <property type="entry name" value="Cro/C1-type_HTH"/>
</dbReference>
<organism evidence="2 3">
    <name type="scientific">Actinocorallia herbida</name>
    <dbReference type="NCBI Taxonomy" id="58109"/>
    <lineage>
        <taxon>Bacteria</taxon>
        <taxon>Bacillati</taxon>
        <taxon>Actinomycetota</taxon>
        <taxon>Actinomycetes</taxon>
        <taxon>Streptosporangiales</taxon>
        <taxon>Thermomonosporaceae</taxon>
        <taxon>Actinocorallia</taxon>
    </lineage>
</organism>
<evidence type="ECO:0000313" key="3">
    <source>
        <dbReference type="Proteomes" id="UP000272400"/>
    </source>
</evidence>
<dbReference type="GO" id="GO:0003677">
    <property type="term" value="F:DNA binding"/>
    <property type="evidence" value="ECO:0007669"/>
    <property type="project" value="UniProtKB-KW"/>
</dbReference>
<protein>
    <submittedName>
        <fullName evidence="2">DNA-binding XRE family transcriptional regulator</fullName>
    </submittedName>
</protein>
<dbReference type="Gene3D" id="1.10.260.40">
    <property type="entry name" value="lambda repressor-like DNA-binding domains"/>
    <property type="match status" value="1"/>
</dbReference>
<dbReference type="RefSeq" id="WP_170201656.1">
    <property type="nucleotide sequence ID" value="NZ_RJKE01000001.1"/>
</dbReference>
<evidence type="ECO:0000313" key="2">
    <source>
        <dbReference type="EMBL" id="ROO88602.1"/>
    </source>
</evidence>
<gene>
    <name evidence="2" type="ORF">EDD29_6276</name>
</gene>
<reference evidence="2 3" key="1">
    <citation type="submission" date="2018-11" db="EMBL/GenBank/DDBJ databases">
        <title>Sequencing the genomes of 1000 actinobacteria strains.</title>
        <authorList>
            <person name="Klenk H.-P."/>
        </authorList>
    </citation>
    <scope>NUCLEOTIDE SEQUENCE [LARGE SCALE GENOMIC DNA]</scope>
    <source>
        <strain evidence="2 3">DSM 44254</strain>
    </source>
</reference>
<dbReference type="CDD" id="cd00093">
    <property type="entry name" value="HTH_XRE"/>
    <property type="match status" value="1"/>
</dbReference>
<dbReference type="AlphaFoldDB" id="A0A3N1D4Z0"/>
<keyword evidence="3" id="KW-1185">Reference proteome</keyword>
<accession>A0A3N1D4Z0</accession>
<dbReference type="SMART" id="SM00530">
    <property type="entry name" value="HTH_XRE"/>
    <property type="match status" value="1"/>
</dbReference>
<dbReference type="Proteomes" id="UP000272400">
    <property type="component" value="Unassembled WGS sequence"/>
</dbReference>
<dbReference type="PROSITE" id="PS50943">
    <property type="entry name" value="HTH_CROC1"/>
    <property type="match status" value="1"/>
</dbReference>
<dbReference type="EMBL" id="RJKE01000001">
    <property type="protein sequence ID" value="ROO88602.1"/>
    <property type="molecule type" value="Genomic_DNA"/>
</dbReference>
<feature type="domain" description="HTH cro/C1-type" evidence="1">
    <location>
        <begin position="13"/>
        <end position="67"/>
    </location>
</feature>
<comment type="caution">
    <text evidence="2">The sequence shown here is derived from an EMBL/GenBank/DDBJ whole genome shotgun (WGS) entry which is preliminary data.</text>
</comment>
<name>A0A3N1D4Z0_9ACTN</name>
<dbReference type="SUPFAM" id="SSF47413">
    <property type="entry name" value="lambda repressor-like DNA-binding domains"/>
    <property type="match status" value="1"/>
</dbReference>
<proteinExistence type="predicted"/>
<dbReference type="Pfam" id="PF13560">
    <property type="entry name" value="HTH_31"/>
    <property type="match status" value="1"/>
</dbReference>
<evidence type="ECO:0000259" key="1">
    <source>
        <dbReference type="PROSITE" id="PS50943"/>
    </source>
</evidence>
<sequence length="457" mass="48686">MNAKQGAGPRRALKAARERYGWGQEDAAEAVRVSVSTWSRWERGVQDVRPAHRARLAEVFNAATEEVARWVGAGTPCEAPAAPPPASLHGTLADAVALWRADADLTRRAALTDLAVDASAWPEWLLHWTLDPGPGTLSRVGRRVRVGPSDIARIQEATRAFAAMDRKYGGGMVRPAVVDFLHARVAPLLAGTYDDAVGAALLSAAATMTGLAGWEAYDLRHDGLAQQLYGRALELAKAADDGTTAAWVLTVMAQQAIDLAQPVWAIRLARAAREAGRAAGAPPRVRAALALREARATALQAALCDTPDRHGARRVELLLGEVETTFARAAPGDAEPHWISNLGPAEIAAEAGCAWRLIGEHVRAAACARTALAGFGASYPRSAQFNVVHHAQALHGQGALDEALSVARPAVPMANELSSHRALSLLRSFTRSLTPHRGHPLVREWRDYLAAELSPAA</sequence>
<keyword evidence="2" id="KW-0238">DNA-binding</keyword>
<dbReference type="InterPro" id="IPR010982">
    <property type="entry name" value="Lambda_DNA-bd_dom_sf"/>
</dbReference>